<evidence type="ECO:0000313" key="2">
    <source>
        <dbReference type="EMBL" id="KOF94125.1"/>
    </source>
</evidence>
<dbReference type="AlphaFoldDB" id="A0A0L8HZD8"/>
<name>A0A0L8HZD8_OCTBM</name>
<sequence length="50" mass="6280">MDKKTETCAIRVRYHNIYFMFDVPIYWRFLVAMYIFRQCTMSFRKMVNTI</sequence>
<protein>
    <submittedName>
        <fullName evidence="2">Uncharacterized protein</fullName>
    </submittedName>
</protein>
<evidence type="ECO:0000256" key="1">
    <source>
        <dbReference type="SAM" id="Phobius"/>
    </source>
</evidence>
<keyword evidence="1" id="KW-0812">Transmembrane</keyword>
<keyword evidence="1" id="KW-1133">Transmembrane helix</keyword>
<dbReference type="EMBL" id="KQ417027">
    <property type="protein sequence ID" value="KOF94125.1"/>
    <property type="molecule type" value="Genomic_DNA"/>
</dbReference>
<accession>A0A0L8HZD8</accession>
<organism evidence="2">
    <name type="scientific">Octopus bimaculoides</name>
    <name type="common">California two-spotted octopus</name>
    <dbReference type="NCBI Taxonomy" id="37653"/>
    <lineage>
        <taxon>Eukaryota</taxon>
        <taxon>Metazoa</taxon>
        <taxon>Spiralia</taxon>
        <taxon>Lophotrochozoa</taxon>
        <taxon>Mollusca</taxon>
        <taxon>Cephalopoda</taxon>
        <taxon>Coleoidea</taxon>
        <taxon>Octopodiformes</taxon>
        <taxon>Octopoda</taxon>
        <taxon>Incirrata</taxon>
        <taxon>Octopodidae</taxon>
        <taxon>Octopus</taxon>
    </lineage>
</organism>
<reference evidence="2" key="1">
    <citation type="submission" date="2015-07" db="EMBL/GenBank/DDBJ databases">
        <title>MeaNS - Measles Nucleotide Surveillance Program.</title>
        <authorList>
            <person name="Tran T."/>
            <person name="Druce J."/>
        </authorList>
    </citation>
    <scope>NUCLEOTIDE SEQUENCE</scope>
    <source>
        <strain evidence="2">UCB-OBI-ISO-001</strain>
        <tissue evidence="2">Gonad</tissue>
    </source>
</reference>
<gene>
    <name evidence="2" type="ORF">OCBIM_22002704mg</name>
</gene>
<keyword evidence="1" id="KW-0472">Membrane</keyword>
<feature type="transmembrane region" description="Helical" evidence="1">
    <location>
        <begin position="17"/>
        <end position="36"/>
    </location>
</feature>
<proteinExistence type="predicted"/>